<name>A0A9Q3GF97_9BASI</name>
<dbReference type="AlphaFoldDB" id="A0A9Q3GF97"/>
<comment type="caution">
    <text evidence="1">The sequence shown here is derived from an EMBL/GenBank/DDBJ whole genome shotgun (WGS) entry which is preliminary data.</text>
</comment>
<dbReference type="Proteomes" id="UP000765509">
    <property type="component" value="Unassembled WGS sequence"/>
</dbReference>
<keyword evidence="2" id="KW-1185">Reference proteome</keyword>
<evidence type="ECO:0000313" key="1">
    <source>
        <dbReference type="EMBL" id="MBW0465145.1"/>
    </source>
</evidence>
<evidence type="ECO:0000313" key="2">
    <source>
        <dbReference type="Proteomes" id="UP000765509"/>
    </source>
</evidence>
<sequence length="246" mass="28253">MSTTPCNLSEPVAGTQAFSFINKPLDYISWIPKLRSDGTNFLEWRRELDIFLMFTFDLSNFTKNYFELHLPSQVNKAVRYLIQKTIDPQLLSLIEQCGCAKDAILILQSHFHHSIRNHQLKLFLRLMETHHTSRSKTKDVSAAPIPQFFQLLNELRQTGLNVPQDVQSLLIQTLIPPPPSHTQAEWFEVITSHLNCCSSYGPKDVHKAIYKFFQPKTQNVSKARSIKQENQQLDHSSSCNIASLSE</sequence>
<proteinExistence type="predicted"/>
<organism evidence="1 2">
    <name type="scientific">Austropuccinia psidii MF-1</name>
    <dbReference type="NCBI Taxonomy" id="1389203"/>
    <lineage>
        <taxon>Eukaryota</taxon>
        <taxon>Fungi</taxon>
        <taxon>Dikarya</taxon>
        <taxon>Basidiomycota</taxon>
        <taxon>Pucciniomycotina</taxon>
        <taxon>Pucciniomycetes</taxon>
        <taxon>Pucciniales</taxon>
        <taxon>Sphaerophragmiaceae</taxon>
        <taxon>Austropuccinia</taxon>
    </lineage>
</organism>
<dbReference type="OrthoDB" id="8063676at2759"/>
<protein>
    <submittedName>
        <fullName evidence="1">Uncharacterized protein</fullName>
    </submittedName>
</protein>
<reference evidence="1" key="1">
    <citation type="submission" date="2021-03" db="EMBL/GenBank/DDBJ databases">
        <title>Draft genome sequence of rust myrtle Austropuccinia psidii MF-1, a brazilian biotype.</title>
        <authorList>
            <person name="Quecine M.C."/>
            <person name="Pachon D.M.R."/>
            <person name="Bonatelli M.L."/>
            <person name="Correr F.H."/>
            <person name="Franceschini L.M."/>
            <person name="Leite T.F."/>
            <person name="Margarido G.R.A."/>
            <person name="Almeida C.A."/>
            <person name="Ferrarezi J.A."/>
            <person name="Labate C.A."/>
        </authorList>
    </citation>
    <scope>NUCLEOTIDE SEQUENCE</scope>
    <source>
        <strain evidence="1">MF-1</strain>
    </source>
</reference>
<gene>
    <name evidence="1" type="ORF">O181_004860</name>
</gene>
<accession>A0A9Q3GF97</accession>
<dbReference type="EMBL" id="AVOT02000964">
    <property type="protein sequence ID" value="MBW0465145.1"/>
    <property type="molecule type" value="Genomic_DNA"/>
</dbReference>